<feature type="region of interest" description="Disordered" evidence="1">
    <location>
        <begin position="451"/>
        <end position="475"/>
    </location>
</feature>
<dbReference type="SUPFAM" id="SSF47923">
    <property type="entry name" value="Ypt/Rab-GAP domain of gyp1p"/>
    <property type="match status" value="2"/>
</dbReference>
<dbReference type="Gene3D" id="1.10.8.270">
    <property type="entry name" value="putative rabgap domain of human tbc1 domain family member 14 like domains"/>
    <property type="match status" value="1"/>
</dbReference>
<evidence type="ECO:0000259" key="3">
    <source>
        <dbReference type="PROSITE" id="PS50086"/>
    </source>
</evidence>
<dbReference type="FunFam" id="1.10.8.270:FF:000026">
    <property type="entry name" value="TBC (Tre-2/Bub2/Cdc16) domain family"/>
    <property type="match status" value="1"/>
</dbReference>
<dbReference type="GO" id="GO:0031267">
    <property type="term" value="F:small GTPase binding"/>
    <property type="evidence" value="ECO:0007669"/>
    <property type="project" value="TreeGrafter"/>
</dbReference>
<comment type="caution">
    <text evidence="4">The sequence shown here is derived from an EMBL/GenBank/DDBJ whole genome shotgun (WGS) entry which is preliminary data.</text>
</comment>
<accession>X6NPF6</accession>
<evidence type="ECO:0000256" key="2">
    <source>
        <dbReference type="SAM" id="Phobius"/>
    </source>
</evidence>
<dbReference type="EMBL" id="ASPP01006989">
    <property type="protein sequence ID" value="ETO27866.1"/>
    <property type="molecule type" value="Genomic_DNA"/>
</dbReference>
<dbReference type="Gene3D" id="1.10.472.80">
    <property type="entry name" value="Ypt/Rab-GAP domain of gyp1p, domain 3"/>
    <property type="match status" value="1"/>
</dbReference>
<protein>
    <recommendedName>
        <fullName evidence="3">Rab-GAP TBC domain-containing protein</fullName>
    </recommendedName>
</protein>
<dbReference type="PANTHER" id="PTHR47219">
    <property type="entry name" value="RAB GTPASE-ACTIVATING PROTEIN 1-LIKE"/>
    <property type="match status" value="1"/>
</dbReference>
<dbReference type="AlphaFoldDB" id="X6NPF6"/>
<name>X6NPF6_RETFI</name>
<dbReference type="PANTHER" id="PTHR47219:SF20">
    <property type="entry name" value="TBC1 DOMAIN FAMILY MEMBER 2B"/>
    <property type="match status" value="1"/>
</dbReference>
<dbReference type="Pfam" id="PF00566">
    <property type="entry name" value="RabGAP-TBC"/>
    <property type="match status" value="1"/>
</dbReference>
<dbReference type="OrthoDB" id="294251at2759"/>
<dbReference type="InterPro" id="IPR000195">
    <property type="entry name" value="Rab-GAP-TBC_dom"/>
</dbReference>
<organism evidence="4 5">
    <name type="scientific">Reticulomyxa filosa</name>
    <dbReference type="NCBI Taxonomy" id="46433"/>
    <lineage>
        <taxon>Eukaryota</taxon>
        <taxon>Sar</taxon>
        <taxon>Rhizaria</taxon>
        <taxon>Retaria</taxon>
        <taxon>Foraminifera</taxon>
        <taxon>Monothalamids</taxon>
        <taxon>Reticulomyxidae</taxon>
        <taxon>Reticulomyxa</taxon>
    </lineage>
</organism>
<keyword evidence="2" id="KW-1133">Transmembrane helix</keyword>
<feature type="compositionally biased region" description="Low complexity" evidence="1">
    <location>
        <begin position="455"/>
        <end position="468"/>
    </location>
</feature>
<dbReference type="InterPro" id="IPR035969">
    <property type="entry name" value="Rab-GAP_TBC_sf"/>
</dbReference>
<dbReference type="Proteomes" id="UP000023152">
    <property type="component" value="Unassembled WGS sequence"/>
</dbReference>
<keyword evidence="2" id="KW-0472">Membrane</keyword>
<evidence type="ECO:0000313" key="4">
    <source>
        <dbReference type="EMBL" id="ETO27866.1"/>
    </source>
</evidence>
<feature type="region of interest" description="Disordered" evidence="1">
    <location>
        <begin position="367"/>
        <end position="399"/>
    </location>
</feature>
<gene>
    <name evidence="4" type="ORF">RFI_09266</name>
</gene>
<keyword evidence="2" id="KW-0812">Transmembrane</keyword>
<dbReference type="InterPro" id="IPR050302">
    <property type="entry name" value="Rab_GAP_TBC_domain"/>
</dbReference>
<dbReference type="GO" id="GO:0005096">
    <property type="term" value="F:GTPase activator activity"/>
    <property type="evidence" value="ECO:0007669"/>
    <property type="project" value="TreeGrafter"/>
</dbReference>
<evidence type="ECO:0000313" key="5">
    <source>
        <dbReference type="Proteomes" id="UP000023152"/>
    </source>
</evidence>
<reference evidence="4 5" key="1">
    <citation type="journal article" date="2013" name="Curr. Biol.">
        <title>The Genome of the Foraminiferan Reticulomyxa filosa.</title>
        <authorList>
            <person name="Glockner G."/>
            <person name="Hulsmann N."/>
            <person name="Schleicher M."/>
            <person name="Noegel A.A."/>
            <person name="Eichinger L."/>
            <person name="Gallinger C."/>
            <person name="Pawlowski J."/>
            <person name="Sierra R."/>
            <person name="Euteneuer U."/>
            <person name="Pillet L."/>
            <person name="Moustafa A."/>
            <person name="Platzer M."/>
            <person name="Groth M."/>
            <person name="Szafranski K."/>
            <person name="Schliwa M."/>
        </authorList>
    </citation>
    <scope>NUCLEOTIDE SEQUENCE [LARGE SCALE GENOMIC DNA]</scope>
</reference>
<evidence type="ECO:0000256" key="1">
    <source>
        <dbReference type="SAM" id="MobiDB-lite"/>
    </source>
</evidence>
<dbReference type="SMART" id="SM00164">
    <property type="entry name" value="TBC"/>
    <property type="match status" value="1"/>
</dbReference>
<sequence>MDKKRKESSSSLFSILRAKKDQEWKKYFAHHTDMNINQVELKEMIRKGIPPSLRGFVKSFFFFPKKKKKKEPTWNIYVYLTLNYTCTYMYVWLRISNCQKRMNEAGEDYYEKQLEMSRKESNDSTMEKDLKRTFPFEEKQRNEQTIDILRNVLIAYSIRNPRVGYCQSMNILGAMLLLFMEEKDAFWMLCTLVEDYCCVDDIFYHESELAGVSIDECVFFDLIEKKLPLIHQHLCSLQFSLSAVTVDWFLCLFVTILPYETALRIWDVMFAEGPVIMFKAALSILQLRQSSILKSQRLEDLMAALRDDCTLFTDSDLFIKTCLQSEFDDVDMLVSQKRAYHHVHVQQDIKRKKGELIVVHPTSPPQLTLGLGSGSQQSLCEDSTHPSLPPTPHSEQGTTTAVPTVPWNLLHAHHKDTNINWPFLLSVESSKHVYEISSLEQLRVLLNTKVSTSHDNNNNNNNNNNNKNNDNEGHLNQELPAHEFEARMIHLDPKFSQQFQDFSQFFGRIEIDANVVE</sequence>
<feature type="non-terminal residue" evidence="4">
    <location>
        <position position="517"/>
    </location>
</feature>
<proteinExistence type="predicted"/>
<keyword evidence="5" id="KW-1185">Reference proteome</keyword>
<feature type="domain" description="Rab-GAP TBC" evidence="3">
    <location>
        <begin position="48"/>
        <end position="273"/>
    </location>
</feature>
<dbReference type="PROSITE" id="PS50086">
    <property type="entry name" value="TBC_RABGAP"/>
    <property type="match status" value="1"/>
</dbReference>
<feature type="transmembrane region" description="Helical" evidence="2">
    <location>
        <begin position="74"/>
        <end position="93"/>
    </location>
</feature>